<name>A0A4U9HIC5_SERRU</name>
<evidence type="ECO:0000256" key="6">
    <source>
        <dbReference type="SAM" id="Phobius"/>
    </source>
</evidence>
<dbReference type="Pfam" id="PF13847">
    <property type="entry name" value="Methyltransf_31"/>
    <property type="match status" value="1"/>
</dbReference>
<dbReference type="InterPro" id="IPR029063">
    <property type="entry name" value="SAM-dependent_MTases_sf"/>
</dbReference>
<feature type="domain" description="Methyltransferase" evidence="7">
    <location>
        <begin position="110"/>
        <end position="240"/>
    </location>
</feature>
<evidence type="ECO:0000259" key="7">
    <source>
        <dbReference type="Pfam" id="PF13847"/>
    </source>
</evidence>
<feature type="transmembrane region" description="Helical" evidence="6">
    <location>
        <begin position="394"/>
        <end position="411"/>
    </location>
</feature>
<comment type="similarity">
    <text evidence="5">Belongs to the protein N5-glutamine methyltransferase family. PrmC subfamily.</text>
</comment>
<proteinExistence type="inferred from homology"/>
<dbReference type="NCBIfam" id="TIGR00536">
    <property type="entry name" value="hemK_fam"/>
    <property type="match status" value="1"/>
</dbReference>
<dbReference type="Pfam" id="PF04247">
    <property type="entry name" value="SirB"/>
    <property type="match status" value="1"/>
</dbReference>
<dbReference type="PROSITE" id="PS00092">
    <property type="entry name" value="N6_MTASE"/>
    <property type="match status" value="1"/>
</dbReference>
<dbReference type="FunFam" id="3.40.50.150:FF:000053">
    <property type="entry name" value="Release factor glutamine methyltransferase"/>
    <property type="match status" value="1"/>
</dbReference>
<comment type="catalytic activity">
    <reaction evidence="4 5">
        <text>L-glutaminyl-[peptide chain release factor] + S-adenosyl-L-methionine = N(5)-methyl-L-glutaminyl-[peptide chain release factor] + S-adenosyl-L-homocysteine + H(+)</text>
        <dbReference type="Rhea" id="RHEA:42896"/>
        <dbReference type="Rhea" id="RHEA-COMP:10271"/>
        <dbReference type="Rhea" id="RHEA-COMP:10272"/>
        <dbReference type="ChEBI" id="CHEBI:15378"/>
        <dbReference type="ChEBI" id="CHEBI:30011"/>
        <dbReference type="ChEBI" id="CHEBI:57856"/>
        <dbReference type="ChEBI" id="CHEBI:59789"/>
        <dbReference type="ChEBI" id="CHEBI:61891"/>
        <dbReference type="EC" id="2.1.1.297"/>
    </reaction>
</comment>
<keyword evidence="3 5" id="KW-0949">S-adenosyl-L-methionine</keyword>
<dbReference type="Gene3D" id="1.10.8.10">
    <property type="entry name" value="DNA helicase RuvA subunit, C-terminal domain"/>
    <property type="match status" value="1"/>
</dbReference>
<protein>
    <recommendedName>
        <fullName evidence="5">Release factor glutamine methyltransferase</fullName>
        <shortName evidence="5">RF MTase</shortName>
        <ecNumber evidence="5">2.1.1.297</ecNumber>
    </recommendedName>
    <alternativeName>
        <fullName evidence="5">N5-glutamine methyltransferase PrmC</fullName>
    </alternativeName>
    <alternativeName>
        <fullName evidence="5">Protein-(glutamine-N5) MTase PrmC</fullName>
    </alternativeName>
    <alternativeName>
        <fullName evidence="5">Protein-glutamine N-methyltransferase PrmC</fullName>
    </alternativeName>
</protein>
<feature type="binding site" evidence="5">
    <location>
        <position position="140"/>
    </location>
    <ligand>
        <name>S-adenosyl-L-methionine</name>
        <dbReference type="ChEBI" id="CHEBI:59789"/>
    </ligand>
</feature>
<evidence type="ECO:0000256" key="2">
    <source>
        <dbReference type="ARBA" id="ARBA00022679"/>
    </source>
</evidence>
<keyword evidence="6" id="KW-0812">Transmembrane</keyword>
<dbReference type="GO" id="GO:0102559">
    <property type="term" value="F:peptide chain release factor N(5)-glutamine methyltransferase activity"/>
    <property type="evidence" value="ECO:0007669"/>
    <property type="project" value="UniProtKB-EC"/>
</dbReference>
<feature type="binding site" evidence="5">
    <location>
        <begin position="183"/>
        <end position="186"/>
    </location>
    <ligand>
        <name>substrate</name>
    </ligand>
</feature>
<feature type="transmembrane region" description="Helical" evidence="6">
    <location>
        <begin position="299"/>
        <end position="317"/>
    </location>
</feature>
<dbReference type="InterPro" id="IPR040758">
    <property type="entry name" value="PrmC_N"/>
</dbReference>
<evidence type="ECO:0000256" key="1">
    <source>
        <dbReference type="ARBA" id="ARBA00022603"/>
    </source>
</evidence>
<dbReference type="SUPFAM" id="SSF53335">
    <property type="entry name" value="S-adenosyl-L-methionine-dependent methyltransferases"/>
    <property type="match status" value="1"/>
</dbReference>
<sequence length="421" mass="46312">MDYQGWLKAAAARLTESDSARRDAEILLGFVTGRARTYLLAFGERSLTAQEIAQLEALLTRRVRGEPIAYLVGEREFWSLPLSVSPATLIPRPDTECLVEQALARLPAGGCAILDLGTGTGAIALALASERPDCTVTGVDFQPEAVALARHNAQKLAIANAQFVQGSWFTPLAGQRFQLIASNPPYIDAADPHLSQGDVRFEPDSALVAEENGLADLRTIVRQAPAHLLPRGWLLLEHGWQQAASVRELLAEAGFSAVESCRDYGGNERVTLGSICRRKNNHWKQKGTIMAAYAALKNLHLLTVTISIVLFVLRFFWKWRNSAMMSRRWVKIAPHINDTVLFLSGIALVVTLQLYPLLGMDSWLTEKLFGVIIYILLGYVALSKNVRSAGLRTSAFILALGCLYLIIKLATTKIPFLMGYL</sequence>
<dbReference type="InterPro" id="IPR007360">
    <property type="entry name" value="SirB"/>
</dbReference>
<dbReference type="GO" id="GO:0003676">
    <property type="term" value="F:nucleic acid binding"/>
    <property type="evidence" value="ECO:0007669"/>
    <property type="project" value="InterPro"/>
</dbReference>
<dbReference type="InterPro" id="IPR004556">
    <property type="entry name" value="HemK-like"/>
</dbReference>
<keyword evidence="6" id="KW-0472">Membrane</keyword>
<dbReference type="Proteomes" id="UP000307968">
    <property type="component" value="Chromosome"/>
</dbReference>
<feature type="binding site" evidence="5">
    <location>
        <position position="183"/>
    </location>
    <ligand>
        <name>S-adenosyl-L-methionine</name>
        <dbReference type="ChEBI" id="CHEBI:59789"/>
    </ligand>
</feature>
<dbReference type="NCBIfam" id="TIGR03534">
    <property type="entry name" value="RF_mod_PrmC"/>
    <property type="match status" value="1"/>
</dbReference>
<dbReference type="AlphaFoldDB" id="A0A4U9HIC5"/>
<evidence type="ECO:0000256" key="4">
    <source>
        <dbReference type="ARBA" id="ARBA00048391"/>
    </source>
</evidence>
<dbReference type="PANTHER" id="PTHR18895">
    <property type="entry name" value="HEMK METHYLTRANSFERASE"/>
    <property type="match status" value="1"/>
</dbReference>
<dbReference type="EMBL" id="LR590463">
    <property type="protein sequence ID" value="VTP63614.1"/>
    <property type="molecule type" value="Genomic_DNA"/>
</dbReference>
<keyword evidence="1 5" id="KW-0489">Methyltransferase</keyword>
<dbReference type="EC" id="2.1.1.297" evidence="5"/>
<keyword evidence="6" id="KW-1133">Transmembrane helix</keyword>
<dbReference type="InterPro" id="IPR019874">
    <property type="entry name" value="RF_methyltr_PrmC"/>
</dbReference>
<keyword evidence="2 5" id="KW-0808">Transferase</keyword>
<dbReference type="CDD" id="cd02440">
    <property type="entry name" value="AdoMet_MTases"/>
    <property type="match status" value="1"/>
</dbReference>
<dbReference type="GO" id="GO:0032259">
    <property type="term" value="P:methylation"/>
    <property type="evidence" value="ECO:0007669"/>
    <property type="project" value="UniProtKB-KW"/>
</dbReference>
<evidence type="ECO:0000313" key="9">
    <source>
        <dbReference type="EMBL" id="VTP63614.1"/>
    </source>
</evidence>
<gene>
    <name evidence="5 9" type="primary">prmC</name>
    <name evidence="9" type="ORF">NCTC12971_03247</name>
</gene>
<evidence type="ECO:0000256" key="5">
    <source>
        <dbReference type="HAMAP-Rule" id="MF_02126"/>
    </source>
</evidence>
<dbReference type="HAMAP" id="MF_02126">
    <property type="entry name" value="RF_methyltr_PrmC"/>
    <property type="match status" value="1"/>
</dbReference>
<feature type="domain" description="Release factor glutamine methyltransferase N-terminal" evidence="8">
    <location>
        <begin position="6"/>
        <end position="73"/>
    </location>
</feature>
<dbReference type="Pfam" id="PF17827">
    <property type="entry name" value="PrmC_N"/>
    <property type="match status" value="1"/>
</dbReference>
<dbReference type="PANTHER" id="PTHR18895:SF74">
    <property type="entry name" value="MTRF1L RELEASE FACTOR GLUTAMINE METHYLTRANSFERASE"/>
    <property type="match status" value="1"/>
</dbReference>
<evidence type="ECO:0000256" key="3">
    <source>
        <dbReference type="ARBA" id="ARBA00022691"/>
    </source>
</evidence>
<dbReference type="Gene3D" id="3.40.50.150">
    <property type="entry name" value="Vaccinia Virus protein VP39"/>
    <property type="match status" value="1"/>
</dbReference>
<evidence type="ECO:0000313" key="10">
    <source>
        <dbReference type="Proteomes" id="UP000307968"/>
    </source>
</evidence>
<reference evidence="9 10" key="1">
    <citation type="submission" date="2019-05" db="EMBL/GenBank/DDBJ databases">
        <authorList>
            <consortium name="Pathogen Informatics"/>
        </authorList>
    </citation>
    <scope>NUCLEOTIDE SEQUENCE [LARGE SCALE GENOMIC DNA]</scope>
    <source>
        <strain evidence="9 10">NCTC12971</strain>
    </source>
</reference>
<feature type="transmembrane region" description="Helical" evidence="6">
    <location>
        <begin position="338"/>
        <end position="358"/>
    </location>
</feature>
<feature type="transmembrane region" description="Helical" evidence="6">
    <location>
        <begin position="364"/>
        <end position="382"/>
    </location>
</feature>
<dbReference type="InterPro" id="IPR050320">
    <property type="entry name" value="N5-glutamine_MTase"/>
</dbReference>
<evidence type="ECO:0000259" key="8">
    <source>
        <dbReference type="Pfam" id="PF17827"/>
    </source>
</evidence>
<dbReference type="FunFam" id="1.10.8.10:FF:000032">
    <property type="entry name" value="Release factor glutamine methyltransferase"/>
    <property type="match status" value="1"/>
</dbReference>
<feature type="binding site" evidence="5">
    <location>
        <begin position="117"/>
        <end position="121"/>
    </location>
    <ligand>
        <name>S-adenosyl-L-methionine</name>
        <dbReference type="ChEBI" id="CHEBI:59789"/>
    </ligand>
</feature>
<organism evidence="9 10">
    <name type="scientific">Serratia rubidaea</name>
    <name type="common">Serratia marinorubra</name>
    <dbReference type="NCBI Taxonomy" id="61652"/>
    <lineage>
        <taxon>Bacteria</taxon>
        <taxon>Pseudomonadati</taxon>
        <taxon>Pseudomonadota</taxon>
        <taxon>Gammaproteobacteria</taxon>
        <taxon>Enterobacterales</taxon>
        <taxon>Yersiniaceae</taxon>
        <taxon>Serratia</taxon>
    </lineage>
</organism>
<dbReference type="InterPro" id="IPR025714">
    <property type="entry name" value="Methyltranfer_dom"/>
</dbReference>
<dbReference type="InterPro" id="IPR002052">
    <property type="entry name" value="DNA_methylase_N6_adenine_CS"/>
</dbReference>
<comment type="function">
    <text evidence="5">Methylates the class 1 translation termination release factors RF1/PrfA and RF2/PrfB on the glutamine residue of the universally conserved GGQ motif.</text>
</comment>
<accession>A0A4U9HIC5</accession>
<feature type="binding site" evidence="5">
    <location>
        <position position="168"/>
    </location>
    <ligand>
        <name>S-adenosyl-L-methionine</name>
        <dbReference type="ChEBI" id="CHEBI:59789"/>
    </ligand>
</feature>